<dbReference type="AlphaFoldDB" id="A0A1I6VTA1"/>
<dbReference type="EMBL" id="FPAG01000013">
    <property type="protein sequence ID" value="SFT16928.1"/>
    <property type="molecule type" value="Genomic_DNA"/>
</dbReference>
<evidence type="ECO:0000313" key="2">
    <source>
        <dbReference type="EMBL" id="SFT16928.1"/>
    </source>
</evidence>
<dbReference type="GO" id="GO:0006508">
    <property type="term" value="P:proteolysis"/>
    <property type="evidence" value="ECO:0007669"/>
    <property type="project" value="InterPro"/>
</dbReference>
<dbReference type="GO" id="GO:0008235">
    <property type="term" value="F:metalloexopeptidase activity"/>
    <property type="evidence" value="ECO:0007669"/>
    <property type="project" value="InterPro"/>
</dbReference>
<dbReference type="InterPro" id="IPR045175">
    <property type="entry name" value="M28_fam"/>
</dbReference>
<dbReference type="PROSITE" id="PS51257">
    <property type="entry name" value="PROKAR_LIPOPROTEIN"/>
    <property type="match status" value="1"/>
</dbReference>
<dbReference type="OrthoDB" id="9764939at2"/>
<feature type="domain" description="Peptidase M28" evidence="1">
    <location>
        <begin position="97"/>
        <end position="295"/>
    </location>
</feature>
<evidence type="ECO:0000259" key="1">
    <source>
        <dbReference type="Pfam" id="PF04389"/>
    </source>
</evidence>
<name>A0A1I6VTA1_9FLAO</name>
<protein>
    <submittedName>
        <fullName evidence="2">Peptidase family M28</fullName>
    </submittedName>
</protein>
<dbReference type="SUPFAM" id="SSF53187">
    <property type="entry name" value="Zn-dependent exopeptidases"/>
    <property type="match status" value="1"/>
</dbReference>
<dbReference type="RefSeq" id="WP_074980252.1">
    <property type="nucleotide sequence ID" value="NZ_FPAG01000013.1"/>
</dbReference>
<organism evidence="2 3">
    <name type="scientific">Zhouia amylolytica</name>
    <dbReference type="NCBI Taxonomy" id="376730"/>
    <lineage>
        <taxon>Bacteria</taxon>
        <taxon>Pseudomonadati</taxon>
        <taxon>Bacteroidota</taxon>
        <taxon>Flavobacteriia</taxon>
        <taxon>Flavobacteriales</taxon>
        <taxon>Flavobacteriaceae</taxon>
        <taxon>Zhouia</taxon>
    </lineage>
</organism>
<sequence>MIKNILSVTILGLIAFGCKPLSNSKYNDRENPESVTEESVAELMDFLSSDLLMGRDSGTKGLEEAANYIEHVFSKSGVKPYFETYKDSLSNFKNAFNVVGVVEGSDPELKNEFIVLGAHYDHVGIIDAIEKDSIANGANDNASGTTAVIELAEYFGKTKENKRSLIFALFAAEEKGLLGSKHLAPKLKEKGINLYAMVNFEMIGVPMSKDYTAYLTGYEASNMAAKMNEYSGDENLVGFLPQAKEFNLFKRSDNYPFYEVFKVPSQTLCTFDFTNYDFYHHVDDEMSEIDIPHMTLFIKQMIPVITQMANTKKKEVYFYE</sequence>
<dbReference type="PANTHER" id="PTHR12147">
    <property type="entry name" value="METALLOPEPTIDASE M28 FAMILY MEMBER"/>
    <property type="match status" value="1"/>
</dbReference>
<dbReference type="Pfam" id="PF04389">
    <property type="entry name" value="Peptidase_M28"/>
    <property type="match status" value="1"/>
</dbReference>
<gene>
    <name evidence="2" type="ORF">SAMN04487906_3340</name>
</gene>
<accession>A0A1I6VTA1</accession>
<dbReference type="InterPro" id="IPR007484">
    <property type="entry name" value="Peptidase_M28"/>
</dbReference>
<reference evidence="2 3" key="1">
    <citation type="submission" date="2016-10" db="EMBL/GenBank/DDBJ databases">
        <authorList>
            <person name="de Groot N.N."/>
        </authorList>
    </citation>
    <scope>NUCLEOTIDE SEQUENCE [LARGE SCALE GENOMIC DNA]</scope>
    <source>
        <strain evidence="2 3">CGMCC 1.6114</strain>
    </source>
</reference>
<dbReference type="CDD" id="cd03877">
    <property type="entry name" value="M28_like"/>
    <property type="match status" value="1"/>
</dbReference>
<dbReference type="Proteomes" id="UP000183209">
    <property type="component" value="Unassembled WGS sequence"/>
</dbReference>
<proteinExistence type="predicted"/>
<dbReference type="Gene3D" id="3.40.630.10">
    <property type="entry name" value="Zn peptidases"/>
    <property type="match status" value="1"/>
</dbReference>
<dbReference type="PANTHER" id="PTHR12147:SF26">
    <property type="entry name" value="PEPTIDASE M28 DOMAIN-CONTAINING PROTEIN"/>
    <property type="match status" value="1"/>
</dbReference>
<evidence type="ECO:0000313" key="3">
    <source>
        <dbReference type="Proteomes" id="UP000183209"/>
    </source>
</evidence>